<name>A0AAD4KGE8_9EURO</name>
<keyword evidence="2" id="KW-0597">Phosphoprotein</keyword>
<comment type="caution">
    <text evidence="6">The sequence shown here is derived from an EMBL/GenBank/DDBJ whole genome shotgun (WGS) entry which is preliminary data.</text>
</comment>
<dbReference type="InterPro" id="IPR014031">
    <property type="entry name" value="Ketoacyl_synth_C"/>
</dbReference>
<keyword evidence="3" id="KW-0808">Transferase</keyword>
<dbReference type="InterPro" id="IPR014043">
    <property type="entry name" value="Acyl_transferase_dom"/>
</dbReference>
<dbReference type="AlphaFoldDB" id="A0AAD4KGE8"/>
<accession>A0AAD4KGE8</accession>
<dbReference type="InterPro" id="IPR050091">
    <property type="entry name" value="PKS_NRPS_Biosynth_Enz"/>
</dbReference>
<evidence type="ECO:0000313" key="6">
    <source>
        <dbReference type="EMBL" id="KAH8690513.1"/>
    </source>
</evidence>
<proteinExistence type="predicted"/>
<evidence type="ECO:0000313" key="7">
    <source>
        <dbReference type="Proteomes" id="UP001201262"/>
    </source>
</evidence>
<dbReference type="InterPro" id="IPR032821">
    <property type="entry name" value="PKS_assoc"/>
</dbReference>
<dbReference type="PROSITE" id="PS52004">
    <property type="entry name" value="KS3_2"/>
    <property type="match status" value="1"/>
</dbReference>
<evidence type="ECO:0000259" key="5">
    <source>
        <dbReference type="PROSITE" id="PS52004"/>
    </source>
</evidence>
<dbReference type="Pfam" id="PF16197">
    <property type="entry name" value="KAsynt_C_assoc"/>
    <property type="match status" value="1"/>
</dbReference>
<dbReference type="Pfam" id="PF02801">
    <property type="entry name" value="Ketoacyl-synt_C"/>
    <property type="match status" value="1"/>
</dbReference>
<organism evidence="6 7">
    <name type="scientific">Talaromyces proteolyticus</name>
    <dbReference type="NCBI Taxonomy" id="1131652"/>
    <lineage>
        <taxon>Eukaryota</taxon>
        <taxon>Fungi</taxon>
        <taxon>Dikarya</taxon>
        <taxon>Ascomycota</taxon>
        <taxon>Pezizomycotina</taxon>
        <taxon>Eurotiomycetes</taxon>
        <taxon>Eurotiomycetidae</taxon>
        <taxon>Eurotiales</taxon>
        <taxon>Trichocomaceae</taxon>
        <taxon>Talaromyces</taxon>
        <taxon>Talaromyces sect. Bacilispori</taxon>
    </lineage>
</organism>
<keyword evidence="1" id="KW-0596">Phosphopantetheine</keyword>
<gene>
    <name evidence="6" type="ORF">BGW36DRAFT_306206</name>
</gene>
<keyword evidence="4" id="KW-0511">Multifunctional enzyme</keyword>
<dbReference type="EMBL" id="JAJTJA010000013">
    <property type="protein sequence ID" value="KAH8690513.1"/>
    <property type="molecule type" value="Genomic_DNA"/>
</dbReference>
<sequence length="271" mass="29426">GSIKPNIRHLEAAAGAIGLIKAVMAVDKGIIPPQARLNKLNTSVNWKESGIQIVREKTEWNQLDGPRRAAVCSYGYGGTVSHAVIEQTPVPFTTDTIQDSGETLLVLSAPHEKRLAKQCTTQAEWISTAGRSENLKTIAAILSLRRAQHDFRAAFVVSRHSEAAYALSSFAEGAPGAWAVQGRTLENGISREAVWVFSGHGAQWTDMGKKLLNNPIFRKTIAPLDSIVFRELGFFAIASLGSGVSQNSDEIQVLTYLMQVGLSQVLKFWGV</sequence>
<dbReference type="InterPro" id="IPR001227">
    <property type="entry name" value="Ac_transferase_dom_sf"/>
</dbReference>
<dbReference type="InterPro" id="IPR016035">
    <property type="entry name" value="Acyl_Trfase/lysoPLipase"/>
</dbReference>
<keyword evidence="7" id="KW-1185">Reference proteome</keyword>
<dbReference type="GO" id="GO:0044550">
    <property type="term" value="P:secondary metabolite biosynthetic process"/>
    <property type="evidence" value="ECO:0007669"/>
    <property type="project" value="TreeGrafter"/>
</dbReference>
<reference evidence="6" key="1">
    <citation type="submission" date="2021-12" db="EMBL/GenBank/DDBJ databases">
        <title>Convergent genome expansion in fungi linked to evolution of root-endophyte symbiosis.</title>
        <authorList>
            <consortium name="DOE Joint Genome Institute"/>
            <person name="Ke Y.-H."/>
            <person name="Bonito G."/>
            <person name="Liao H.-L."/>
            <person name="Looney B."/>
            <person name="Rojas-Flechas A."/>
            <person name="Nash J."/>
            <person name="Hameed K."/>
            <person name="Schadt C."/>
            <person name="Martin F."/>
            <person name="Crous P.W."/>
            <person name="Miettinen O."/>
            <person name="Magnuson J.K."/>
            <person name="Labbe J."/>
            <person name="Jacobson D."/>
            <person name="Doktycz M.J."/>
            <person name="Veneault-Fourrey C."/>
            <person name="Kuo A."/>
            <person name="Mondo S."/>
            <person name="Calhoun S."/>
            <person name="Riley R."/>
            <person name="Ohm R."/>
            <person name="LaButti K."/>
            <person name="Andreopoulos B."/>
            <person name="Pangilinan J."/>
            <person name="Nolan M."/>
            <person name="Tritt A."/>
            <person name="Clum A."/>
            <person name="Lipzen A."/>
            <person name="Daum C."/>
            <person name="Barry K."/>
            <person name="Grigoriev I.V."/>
            <person name="Vilgalys R."/>
        </authorList>
    </citation>
    <scope>NUCLEOTIDE SEQUENCE</scope>
    <source>
        <strain evidence="6">PMI_201</strain>
    </source>
</reference>
<dbReference type="PANTHER" id="PTHR43775">
    <property type="entry name" value="FATTY ACID SYNTHASE"/>
    <property type="match status" value="1"/>
</dbReference>
<dbReference type="GO" id="GO:0004312">
    <property type="term" value="F:fatty acid synthase activity"/>
    <property type="evidence" value="ECO:0007669"/>
    <property type="project" value="TreeGrafter"/>
</dbReference>
<feature type="non-terminal residue" evidence="6">
    <location>
        <position position="1"/>
    </location>
</feature>
<evidence type="ECO:0000256" key="3">
    <source>
        <dbReference type="ARBA" id="ARBA00022679"/>
    </source>
</evidence>
<dbReference type="Gene3D" id="3.40.47.10">
    <property type="match status" value="1"/>
</dbReference>
<evidence type="ECO:0000256" key="1">
    <source>
        <dbReference type="ARBA" id="ARBA00022450"/>
    </source>
</evidence>
<protein>
    <submittedName>
        <fullName evidence="6">Thiolase-like protein</fullName>
    </submittedName>
</protein>
<dbReference type="SUPFAM" id="SSF53901">
    <property type="entry name" value="Thiolase-like"/>
    <property type="match status" value="1"/>
</dbReference>
<evidence type="ECO:0000256" key="4">
    <source>
        <dbReference type="ARBA" id="ARBA00023268"/>
    </source>
</evidence>
<dbReference type="InterPro" id="IPR016039">
    <property type="entry name" value="Thiolase-like"/>
</dbReference>
<dbReference type="Pfam" id="PF00698">
    <property type="entry name" value="Acyl_transf_1"/>
    <property type="match status" value="1"/>
</dbReference>
<evidence type="ECO:0000256" key="2">
    <source>
        <dbReference type="ARBA" id="ARBA00022553"/>
    </source>
</evidence>
<dbReference type="InterPro" id="IPR020841">
    <property type="entry name" value="PKS_Beta-ketoAc_synthase_dom"/>
</dbReference>
<dbReference type="PANTHER" id="PTHR43775:SF22">
    <property type="entry name" value="SYNTHASE, PUTATIVE (JCVI)-RELATED"/>
    <property type="match status" value="1"/>
</dbReference>
<dbReference type="SUPFAM" id="SSF52151">
    <property type="entry name" value="FabD/lysophospholipase-like"/>
    <property type="match status" value="1"/>
</dbReference>
<dbReference type="Proteomes" id="UP001201262">
    <property type="component" value="Unassembled WGS sequence"/>
</dbReference>
<dbReference type="GO" id="GO:0006633">
    <property type="term" value="P:fatty acid biosynthetic process"/>
    <property type="evidence" value="ECO:0007669"/>
    <property type="project" value="TreeGrafter"/>
</dbReference>
<dbReference type="RefSeq" id="XP_046066709.1">
    <property type="nucleotide sequence ID" value="XM_046212129.1"/>
</dbReference>
<dbReference type="GeneID" id="70242416"/>
<feature type="domain" description="Ketosynthase family 3 (KS3)" evidence="5">
    <location>
        <begin position="1"/>
        <end position="87"/>
    </location>
</feature>
<dbReference type="Gene3D" id="3.40.366.10">
    <property type="entry name" value="Malonyl-Coenzyme A Acyl Carrier Protein, domain 2"/>
    <property type="match status" value="1"/>
</dbReference>